<organism evidence="2 3">
    <name type="scientific">Pseudoloma neurophilia</name>
    <dbReference type="NCBI Taxonomy" id="146866"/>
    <lineage>
        <taxon>Eukaryota</taxon>
        <taxon>Fungi</taxon>
        <taxon>Fungi incertae sedis</taxon>
        <taxon>Microsporidia</taxon>
        <taxon>Pseudoloma</taxon>
    </lineage>
</organism>
<feature type="compositionally biased region" description="Polar residues" evidence="1">
    <location>
        <begin position="231"/>
        <end position="243"/>
    </location>
</feature>
<name>A0A0R0M5A6_9MICR</name>
<proteinExistence type="predicted"/>
<evidence type="ECO:0000313" key="2">
    <source>
        <dbReference type="EMBL" id="KRH94096.1"/>
    </source>
</evidence>
<gene>
    <name evidence="2" type="ORF">M153_3840007367</name>
</gene>
<protein>
    <submittedName>
        <fullName evidence="2">Uncharacterized protein</fullName>
    </submittedName>
</protein>
<feature type="compositionally biased region" description="Basic and acidic residues" evidence="1">
    <location>
        <begin position="217"/>
        <end position="230"/>
    </location>
</feature>
<feature type="region of interest" description="Disordered" evidence="1">
    <location>
        <begin position="83"/>
        <end position="105"/>
    </location>
</feature>
<feature type="region of interest" description="Disordered" evidence="1">
    <location>
        <begin position="59"/>
        <end position="78"/>
    </location>
</feature>
<keyword evidence="3" id="KW-1185">Reference proteome</keyword>
<feature type="region of interest" description="Disordered" evidence="1">
    <location>
        <begin position="1"/>
        <end position="25"/>
    </location>
</feature>
<reference evidence="2 3" key="1">
    <citation type="submission" date="2015-07" db="EMBL/GenBank/DDBJ databases">
        <title>The genome of Pseudoloma neurophilia, a relevant intracellular parasite of the zebrafish.</title>
        <authorList>
            <person name="Ndikumana S."/>
            <person name="Pelin A."/>
            <person name="Sanders J."/>
            <person name="Corradi N."/>
        </authorList>
    </citation>
    <scope>NUCLEOTIDE SEQUENCE [LARGE SCALE GENOMIC DNA]</scope>
    <source>
        <strain evidence="2 3">MK1</strain>
    </source>
</reference>
<dbReference type="Proteomes" id="UP000051530">
    <property type="component" value="Unassembled WGS sequence"/>
</dbReference>
<feature type="region of interest" description="Disordered" evidence="1">
    <location>
        <begin position="217"/>
        <end position="243"/>
    </location>
</feature>
<feature type="compositionally biased region" description="Polar residues" evidence="1">
    <location>
        <begin position="59"/>
        <end position="68"/>
    </location>
</feature>
<evidence type="ECO:0000313" key="3">
    <source>
        <dbReference type="Proteomes" id="UP000051530"/>
    </source>
</evidence>
<accession>A0A0R0M5A6</accession>
<sequence>MPDKMDSCCSVSDDYSPFLGTNPSESTKYEYNSEYYFRPIRDEPTDEFSMNNLYSNKPNQFKNTLTGNPPSPNPVFKQTTFEYHDHNKSSDRNESNTGKRTKRASTPYHFLKNIHTTQQVDSTKNSDSSQIYNKTKPGKTRNICLTRPNFPCLDSRKISLPFRTHQFSEKKHFSNISDKSHLDGKHTRKDTKKRSCALKIVSVKNMDEFPILQRDPVHSENQIHNEKKESNSLTIPLTSLNLE</sequence>
<dbReference type="VEuPathDB" id="MicrosporidiaDB:M153_3840007367"/>
<comment type="caution">
    <text evidence="2">The sequence shown here is derived from an EMBL/GenBank/DDBJ whole genome shotgun (WGS) entry which is preliminary data.</text>
</comment>
<dbReference type="EMBL" id="LGUB01000138">
    <property type="protein sequence ID" value="KRH94096.1"/>
    <property type="molecule type" value="Genomic_DNA"/>
</dbReference>
<dbReference type="AlphaFoldDB" id="A0A0R0M5A6"/>
<feature type="compositionally biased region" description="Basic and acidic residues" evidence="1">
    <location>
        <begin position="83"/>
        <end position="94"/>
    </location>
</feature>
<evidence type="ECO:0000256" key="1">
    <source>
        <dbReference type="SAM" id="MobiDB-lite"/>
    </source>
</evidence>